<dbReference type="SMR" id="U5QDE5"/>
<organism evidence="6 7">
    <name type="scientific">Gloeobacter kilaueensis (strain ATCC BAA-2537 / CCAP 1431/1 / ULC 316 / JS1)</name>
    <dbReference type="NCBI Taxonomy" id="1183438"/>
    <lineage>
        <taxon>Bacteria</taxon>
        <taxon>Bacillati</taxon>
        <taxon>Cyanobacteriota</taxon>
        <taxon>Cyanophyceae</taxon>
        <taxon>Gloeobacterales</taxon>
        <taxon>Gloeobacteraceae</taxon>
        <taxon>Gloeobacter</taxon>
    </lineage>
</organism>
<accession>U5QDE5</accession>
<evidence type="ECO:0000313" key="7">
    <source>
        <dbReference type="Proteomes" id="UP000017396"/>
    </source>
</evidence>
<dbReference type="InterPro" id="IPR044872">
    <property type="entry name" value="CcmK/CsoS1_BMC"/>
</dbReference>
<dbReference type="AlphaFoldDB" id="U5QDE5"/>
<feature type="domain" description="BMC" evidence="5">
    <location>
        <begin position="122"/>
        <end position="206"/>
    </location>
</feature>
<dbReference type="InterPro" id="IPR050575">
    <property type="entry name" value="BMC_shell"/>
</dbReference>
<dbReference type="CDD" id="cd07057">
    <property type="entry name" value="BMC_CcmK"/>
    <property type="match status" value="2"/>
</dbReference>
<evidence type="ECO:0000256" key="3">
    <source>
        <dbReference type="ARBA" id="ARBA00023780"/>
    </source>
</evidence>
<dbReference type="RefSeq" id="WP_023171947.1">
    <property type="nucleotide sequence ID" value="NC_022600.1"/>
</dbReference>
<dbReference type="EMBL" id="CP003587">
    <property type="protein sequence ID" value="AGY56906.1"/>
    <property type="molecule type" value="Genomic_DNA"/>
</dbReference>
<dbReference type="PROSITE" id="PS51930">
    <property type="entry name" value="BMC_2"/>
    <property type="match status" value="2"/>
</dbReference>
<dbReference type="Gene3D" id="3.30.70.1710">
    <property type="match status" value="2"/>
</dbReference>
<dbReference type="SUPFAM" id="SSF143414">
    <property type="entry name" value="CcmK-like"/>
    <property type="match status" value="2"/>
</dbReference>
<dbReference type="InterPro" id="IPR020808">
    <property type="entry name" value="Bact_microcomp_CS"/>
</dbReference>
<gene>
    <name evidence="6" type="primary">ccmO</name>
    <name evidence="6" type="ORF">GKIL_0660</name>
</gene>
<comment type="subcellular location">
    <subcellularLocation>
        <location evidence="2">Carboxysome</location>
    </subcellularLocation>
</comment>
<dbReference type="PROSITE" id="PS01139">
    <property type="entry name" value="BMC_1"/>
    <property type="match status" value="1"/>
</dbReference>
<proteinExistence type="inferred from homology"/>
<dbReference type="SMART" id="SM00877">
    <property type="entry name" value="BMC"/>
    <property type="match status" value="2"/>
</dbReference>
<dbReference type="STRING" id="1183438.GKIL_0660"/>
<keyword evidence="7" id="KW-1185">Reference proteome</keyword>
<evidence type="ECO:0000313" key="6">
    <source>
        <dbReference type="EMBL" id="AGY56906.1"/>
    </source>
</evidence>
<dbReference type="PANTHER" id="PTHR33941">
    <property type="entry name" value="PROPANEDIOL UTILIZATION PROTEIN PDUA"/>
    <property type="match status" value="1"/>
</dbReference>
<keyword evidence="4" id="KW-1283">Bacterial microcompartment</keyword>
<dbReference type="Pfam" id="PF00936">
    <property type="entry name" value="BMC"/>
    <property type="match status" value="2"/>
</dbReference>
<name>U5QDE5_GLOK1</name>
<comment type="similarity">
    <text evidence="3">Belongs to the bacterial microcompartments protein family. CsoS1 subfamily.</text>
</comment>
<dbReference type="OrthoDB" id="5296101at2"/>
<evidence type="ECO:0000256" key="2">
    <source>
        <dbReference type="ARBA" id="ARBA00023587"/>
    </source>
</evidence>
<protein>
    <submittedName>
        <fullName evidence="6">Carbon dioxide concentrating mechanism protein CcmO</fullName>
    </submittedName>
</protein>
<evidence type="ECO:0000256" key="4">
    <source>
        <dbReference type="ARBA" id="ARBA00024446"/>
    </source>
</evidence>
<evidence type="ECO:0000256" key="1">
    <source>
        <dbReference type="ARBA" id="ARBA00023300"/>
    </source>
</evidence>
<dbReference type="GO" id="GO:0031470">
    <property type="term" value="C:carboxysome"/>
    <property type="evidence" value="ECO:0007669"/>
    <property type="project" value="UniProtKB-SubCell"/>
</dbReference>
<dbReference type="HOGENOM" id="CLU_078216_0_0_3"/>
<keyword evidence="1" id="KW-0120">Carbon dioxide fixation</keyword>
<reference evidence="6 7" key="1">
    <citation type="journal article" date="2013" name="PLoS ONE">
        <title>Cultivation and Complete Genome Sequencing of Gloeobacter kilaueensis sp. nov., from a Lava Cave in Kilauea Caldera, Hawai'i.</title>
        <authorList>
            <person name="Saw J.H."/>
            <person name="Schatz M."/>
            <person name="Brown M.V."/>
            <person name="Kunkel D.D."/>
            <person name="Foster J.S."/>
            <person name="Shick H."/>
            <person name="Christensen S."/>
            <person name="Hou S."/>
            <person name="Wan X."/>
            <person name="Donachie S.P."/>
        </authorList>
    </citation>
    <scope>NUCLEOTIDE SEQUENCE [LARGE SCALE GENOMIC DNA]</scope>
    <source>
        <strain evidence="7">JS</strain>
    </source>
</reference>
<dbReference type="Proteomes" id="UP000017396">
    <property type="component" value="Chromosome"/>
</dbReference>
<dbReference type="KEGG" id="glj:GKIL_0660"/>
<dbReference type="eggNOG" id="COG4577">
    <property type="taxonomic scope" value="Bacteria"/>
</dbReference>
<evidence type="ECO:0000259" key="5">
    <source>
        <dbReference type="PROSITE" id="PS51930"/>
    </source>
</evidence>
<feature type="domain" description="BMC" evidence="5">
    <location>
        <begin position="15"/>
        <end position="99"/>
    </location>
</feature>
<dbReference type="PATRIC" id="fig|1183438.3.peg.657"/>
<dbReference type="InterPro" id="IPR037233">
    <property type="entry name" value="CcmK-like_sf"/>
</dbReference>
<dbReference type="InterPro" id="IPR000249">
    <property type="entry name" value="BMC_dom"/>
</dbReference>
<sequence length="240" mass="25556">MQNTVRSSARSRGGALGLITCRSFPAIVGTADMMLKAARVYLLGYEKIGSGYCTAVIRGGLADVRIAMQTGRETAEEFGQLISSSLISNPLANLEAILPIGSRLGLFADEPDYDDIPYHDQAVGLLETRGFPALVGSCDSMVKAADVHLVGYEKTGAALCTAVIRGKVGEVIAAIDVGMSVAEQIGELSAIMVIPRPLSDLERTLPLAQALIQQKQPLQIPLEVKQPVQEPLILPERNSN</sequence>
<dbReference type="PANTHER" id="PTHR33941:SF11">
    <property type="entry name" value="BACTERIAL MICROCOMPARTMENT SHELL PROTEIN PDUJ"/>
    <property type="match status" value="1"/>
</dbReference>
<dbReference type="GO" id="GO:0015977">
    <property type="term" value="P:carbon fixation"/>
    <property type="evidence" value="ECO:0007669"/>
    <property type="project" value="UniProtKB-KW"/>
</dbReference>